<keyword evidence="3" id="KW-1185">Reference proteome</keyword>
<dbReference type="STRING" id="1385521.N803_09390"/>
<keyword evidence="2" id="KW-0808">Transferase</keyword>
<gene>
    <name evidence="2" type="ORF">N803_09390</name>
</gene>
<dbReference type="eggNOG" id="COG3070">
    <property type="taxonomic scope" value="Bacteria"/>
</dbReference>
<reference evidence="2 3" key="1">
    <citation type="submission" date="2013-08" db="EMBL/GenBank/DDBJ databases">
        <title>The genome sequence of Knoellia subterranea.</title>
        <authorList>
            <person name="Zhu W."/>
            <person name="Wang G."/>
        </authorList>
    </citation>
    <scope>NUCLEOTIDE SEQUENCE [LARGE SCALE GENOMIC DNA]</scope>
    <source>
        <strain evidence="2 3">KCTC 19937</strain>
    </source>
</reference>
<accession>A0A0A0JJ83</accession>
<dbReference type="OrthoDB" id="214902at2"/>
<organism evidence="2 3">
    <name type="scientific">Knoellia subterranea KCTC 19937</name>
    <dbReference type="NCBI Taxonomy" id="1385521"/>
    <lineage>
        <taxon>Bacteria</taxon>
        <taxon>Bacillati</taxon>
        <taxon>Actinomycetota</taxon>
        <taxon>Actinomycetes</taxon>
        <taxon>Micrococcales</taxon>
        <taxon>Intrasporangiaceae</taxon>
        <taxon>Knoellia</taxon>
    </lineage>
</organism>
<evidence type="ECO:0000313" key="3">
    <source>
        <dbReference type="Proteomes" id="UP000030011"/>
    </source>
</evidence>
<proteinExistence type="predicted"/>
<sequence length="107" mass="11277">MAYDAELADRIRTLLADEPGLTEKAMFGGLGFMLDGHMAAAANSSGGLMVRADPAGPGDPLLFPMVMRGREMAGWLQNDPDVPLTDADLSRLVGIGVAFVRTMPAKS</sequence>
<dbReference type="Pfam" id="PF04993">
    <property type="entry name" value="TfoX_N"/>
    <property type="match status" value="1"/>
</dbReference>
<comment type="caution">
    <text evidence="2">The sequence shown here is derived from an EMBL/GenBank/DDBJ whole genome shotgun (WGS) entry which is preliminary data.</text>
</comment>
<dbReference type="AlphaFoldDB" id="A0A0A0JJ83"/>
<feature type="domain" description="TfoX N-terminal" evidence="1">
    <location>
        <begin position="14"/>
        <end position="56"/>
    </location>
</feature>
<dbReference type="Proteomes" id="UP000030011">
    <property type="component" value="Unassembled WGS sequence"/>
</dbReference>
<dbReference type="GO" id="GO:0032259">
    <property type="term" value="P:methylation"/>
    <property type="evidence" value="ECO:0007669"/>
    <property type="project" value="UniProtKB-KW"/>
</dbReference>
<name>A0A0A0JJ83_9MICO</name>
<keyword evidence="2" id="KW-0489">Methyltransferase</keyword>
<evidence type="ECO:0000313" key="2">
    <source>
        <dbReference type="EMBL" id="KGN36102.1"/>
    </source>
</evidence>
<dbReference type="SUPFAM" id="SSF159894">
    <property type="entry name" value="YgaC/TfoX-N like"/>
    <property type="match status" value="1"/>
</dbReference>
<dbReference type="GO" id="GO:0008168">
    <property type="term" value="F:methyltransferase activity"/>
    <property type="evidence" value="ECO:0007669"/>
    <property type="project" value="UniProtKB-KW"/>
</dbReference>
<evidence type="ECO:0000259" key="1">
    <source>
        <dbReference type="Pfam" id="PF04993"/>
    </source>
</evidence>
<protein>
    <submittedName>
        <fullName evidence="2">RNA methyltransferase</fullName>
    </submittedName>
</protein>
<dbReference type="RefSeq" id="WP_035907435.1">
    <property type="nucleotide sequence ID" value="NZ_AVPK01000016.1"/>
</dbReference>
<dbReference type="Gene3D" id="3.30.1460.30">
    <property type="entry name" value="YgaC/TfoX-N like chaperone"/>
    <property type="match status" value="1"/>
</dbReference>
<dbReference type="InterPro" id="IPR007076">
    <property type="entry name" value="TfoX_N"/>
</dbReference>
<dbReference type="EMBL" id="AVPK01000016">
    <property type="protein sequence ID" value="KGN36102.1"/>
    <property type="molecule type" value="Genomic_DNA"/>
</dbReference>